<accession>A0AAD5RJS4</accession>
<dbReference type="PANTHER" id="PTHR47634:SF9">
    <property type="entry name" value="PROTEIN KINASE DOMAIN-CONTAINING PROTEIN-RELATED"/>
    <property type="match status" value="1"/>
</dbReference>
<dbReference type="AlphaFoldDB" id="A0AAD5RJS4"/>
<dbReference type="Gene3D" id="1.10.510.10">
    <property type="entry name" value="Transferase(Phosphotransferase) domain 1"/>
    <property type="match status" value="1"/>
</dbReference>
<evidence type="ECO:0000256" key="6">
    <source>
        <dbReference type="ARBA" id="ARBA00022840"/>
    </source>
</evidence>
<feature type="domain" description="Protein kinase" evidence="10">
    <location>
        <begin position="190"/>
        <end position="683"/>
    </location>
</feature>
<feature type="compositionally biased region" description="Basic and acidic residues" evidence="9">
    <location>
        <begin position="1"/>
        <end position="16"/>
    </location>
</feature>
<keyword evidence="6" id="KW-0067">ATP-binding</keyword>
<dbReference type="Pfam" id="PF00069">
    <property type="entry name" value="Pkinase"/>
    <property type="match status" value="1"/>
</dbReference>
<dbReference type="GO" id="GO:0005524">
    <property type="term" value="F:ATP binding"/>
    <property type="evidence" value="ECO:0007669"/>
    <property type="project" value="UniProtKB-KW"/>
</dbReference>
<evidence type="ECO:0000256" key="1">
    <source>
        <dbReference type="ARBA" id="ARBA00012513"/>
    </source>
</evidence>
<dbReference type="SMART" id="SM00220">
    <property type="entry name" value="S_TKc"/>
    <property type="match status" value="1"/>
</dbReference>
<evidence type="ECO:0000259" key="10">
    <source>
        <dbReference type="PROSITE" id="PS50011"/>
    </source>
</evidence>
<reference evidence="11" key="1">
    <citation type="submission" date="2022-07" db="EMBL/GenBank/DDBJ databases">
        <title>Draft genome sequence of Zalerion maritima ATCC 34329, a (micro)plastics degrading marine fungus.</title>
        <authorList>
            <person name="Paco A."/>
            <person name="Goncalves M.F.M."/>
            <person name="Rocha-Santos T.A.P."/>
            <person name="Alves A."/>
        </authorList>
    </citation>
    <scope>NUCLEOTIDE SEQUENCE</scope>
    <source>
        <strain evidence="11">ATCC 34329</strain>
    </source>
</reference>
<dbReference type="EC" id="2.7.11.1" evidence="1"/>
<evidence type="ECO:0000313" key="11">
    <source>
        <dbReference type="EMBL" id="KAJ2895357.1"/>
    </source>
</evidence>
<dbReference type="Gene3D" id="3.30.200.20">
    <property type="entry name" value="Phosphorylase Kinase, domain 1"/>
    <property type="match status" value="1"/>
</dbReference>
<feature type="region of interest" description="Disordered" evidence="9">
    <location>
        <begin position="1"/>
        <end position="28"/>
    </location>
</feature>
<sequence length="689" mass="77323">MASGRRELPHRHEGTGRQRLTGGGGSGSNIELRLPQNIDLSFLQCGILPWGTLRHYPGFWFSLRTASTMSGFTRTPAAAAASALCDGVRMRLTLNFGLARHSGLHLTPAPAFSGPHRRHKQLRWFSNATEAKASTGLDSTSTKNGQPMPTTAAKHDDDDDHPLLEEERYPNYDPCSYYPARVGEVLKGKYKLISKLGWGMASTIWLAQDVSLWARIPVTPPKFYALKITNASMRDSAQTELDISEHMKKIRSRHGGEEYVRLVLDSFDVDGPHGRHLCLAFEPLREPLWMLGRHLSIPIGVAKAKGNETDEAGREEATRATTTTSDKAKGLKIQSEKIVIDTGKEIRETRKGTVSSKVPLKTLRMVMPMVLDALDFLHRDCHVIHTDSVLVIVLASNDHFDASFFRSLGPACAIGLASKAIYSPFAKWSGAVLLAGDGGVRYIGWAWEAMANSLEKLDLKGDHIMMPFENAQVLRDYADYQEIYPPKSILRRGRPVYQSRGDFGRLRRQRVSFVKLVDFGLAIRGGTVTRYYHDIQPLECMAPEVILKAGWSFPADIWNLGLVLWELLAEKSILNGRSLGSTEFDPRVRWAQMIRLLGPAPTDLLDRADRDVRSQLYDERGNFKYPELMPPEDFTLANLTPVLGYQAESEKELGLFIDFAKMMLTWDPEERATARELREHPWVKEAPKF</sequence>
<dbReference type="SUPFAM" id="SSF56112">
    <property type="entry name" value="Protein kinase-like (PK-like)"/>
    <property type="match status" value="1"/>
</dbReference>
<dbReference type="Proteomes" id="UP001201980">
    <property type="component" value="Unassembled WGS sequence"/>
</dbReference>
<evidence type="ECO:0000256" key="5">
    <source>
        <dbReference type="ARBA" id="ARBA00022777"/>
    </source>
</evidence>
<dbReference type="PROSITE" id="PS50011">
    <property type="entry name" value="PROTEIN_KINASE_DOM"/>
    <property type="match status" value="1"/>
</dbReference>
<comment type="catalytic activity">
    <reaction evidence="7">
        <text>L-threonyl-[protein] + ATP = O-phospho-L-threonyl-[protein] + ADP + H(+)</text>
        <dbReference type="Rhea" id="RHEA:46608"/>
        <dbReference type="Rhea" id="RHEA-COMP:11060"/>
        <dbReference type="Rhea" id="RHEA-COMP:11605"/>
        <dbReference type="ChEBI" id="CHEBI:15378"/>
        <dbReference type="ChEBI" id="CHEBI:30013"/>
        <dbReference type="ChEBI" id="CHEBI:30616"/>
        <dbReference type="ChEBI" id="CHEBI:61977"/>
        <dbReference type="ChEBI" id="CHEBI:456216"/>
        <dbReference type="EC" id="2.7.11.1"/>
    </reaction>
</comment>
<dbReference type="GO" id="GO:0004674">
    <property type="term" value="F:protein serine/threonine kinase activity"/>
    <property type="evidence" value="ECO:0007669"/>
    <property type="project" value="UniProtKB-KW"/>
</dbReference>
<feature type="compositionally biased region" description="Basic and acidic residues" evidence="9">
    <location>
        <begin position="306"/>
        <end position="318"/>
    </location>
</feature>
<comment type="catalytic activity">
    <reaction evidence="8">
        <text>L-seryl-[protein] + ATP = O-phospho-L-seryl-[protein] + ADP + H(+)</text>
        <dbReference type="Rhea" id="RHEA:17989"/>
        <dbReference type="Rhea" id="RHEA-COMP:9863"/>
        <dbReference type="Rhea" id="RHEA-COMP:11604"/>
        <dbReference type="ChEBI" id="CHEBI:15378"/>
        <dbReference type="ChEBI" id="CHEBI:29999"/>
        <dbReference type="ChEBI" id="CHEBI:30616"/>
        <dbReference type="ChEBI" id="CHEBI:83421"/>
        <dbReference type="ChEBI" id="CHEBI:456216"/>
        <dbReference type="EC" id="2.7.11.1"/>
    </reaction>
</comment>
<feature type="region of interest" description="Disordered" evidence="9">
    <location>
        <begin position="306"/>
        <end position="327"/>
    </location>
</feature>
<protein>
    <recommendedName>
        <fullName evidence="1">non-specific serine/threonine protein kinase</fullName>
        <ecNumber evidence="1">2.7.11.1</ecNumber>
    </recommendedName>
</protein>
<feature type="region of interest" description="Disordered" evidence="9">
    <location>
        <begin position="133"/>
        <end position="162"/>
    </location>
</feature>
<comment type="caution">
    <text evidence="11">The sequence shown here is derived from an EMBL/GenBank/DDBJ whole genome shotgun (WGS) entry which is preliminary data.</text>
</comment>
<evidence type="ECO:0000256" key="4">
    <source>
        <dbReference type="ARBA" id="ARBA00022741"/>
    </source>
</evidence>
<dbReference type="EMBL" id="JAKWBI020000409">
    <property type="protein sequence ID" value="KAJ2895357.1"/>
    <property type="molecule type" value="Genomic_DNA"/>
</dbReference>
<gene>
    <name evidence="11" type="ORF">MKZ38_006628</name>
</gene>
<keyword evidence="2" id="KW-0723">Serine/threonine-protein kinase</keyword>
<organism evidence="11 12">
    <name type="scientific">Zalerion maritima</name>
    <dbReference type="NCBI Taxonomy" id="339359"/>
    <lineage>
        <taxon>Eukaryota</taxon>
        <taxon>Fungi</taxon>
        <taxon>Dikarya</taxon>
        <taxon>Ascomycota</taxon>
        <taxon>Pezizomycotina</taxon>
        <taxon>Sordariomycetes</taxon>
        <taxon>Lulworthiomycetidae</taxon>
        <taxon>Lulworthiales</taxon>
        <taxon>Lulworthiaceae</taxon>
        <taxon>Zalerion</taxon>
    </lineage>
</organism>
<feature type="compositionally biased region" description="Polar residues" evidence="9">
    <location>
        <begin position="136"/>
        <end position="149"/>
    </location>
</feature>
<dbReference type="InterPro" id="IPR000719">
    <property type="entry name" value="Prot_kinase_dom"/>
</dbReference>
<dbReference type="GO" id="GO:0000245">
    <property type="term" value="P:spliceosomal complex assembly"/>
    <property type="evidence" value="ECO:0007669"/>
    <property type="project" value="TreeGrafter"/>
</dbReference>
<name>A0AAD5RJS4_9PEZI</name>
<dbReference type="PANTHER" id="PTHR47634">
    <property type="entry name" value="PROTEIN KINASE DOMAIN-CONTAINING PROTEIN-RELATED"/>
    <property type="match status" value="1"/>
</dbReference>
<dbReference type="GO" id="GO:0050684">
    <property type="term" value="P:regulation of mRNA processing"/>
    <property type="evidence" value="ECO:0007669"/>
    <property type="project" value="TreeGrafter"/>
</dbReference>
<evidence type="ECO:0000256" key="3">
    <source>
        <dbReference type="ARBA" id="ARBA00022679"/>
    </source>
</evidence>
<evidence type="ECO:0000256" key="8">
    <source>
        <dbReference type="ARBA" id="ARBA00048679"/>
    </source>
</evidence>
<keyword evidence="3" id="KW-0808">Transferase</keyword>
<dbReference type="InterPro" id="IPR011009">
    <property type="entry name" value="Kinase-like_dom_sf"/>
</dbReference>
<dbReference type="InterPro" id="IPR051334">
    <property type="entry name" value="SRPK"/>
</dbReference>
<evidence type="ECO:0000256" key="2">
    <source>
        <dbReference type="ARBA" id="ARBA00022527"/>
    </source>
</evidence>
<evidence type="ECO:0000256" key="7">
    <source>
        <dbReference type="ARBA" id="ARBA00047899"/>
    </source>
</evidence>
<feature type="compositionally biased region" description="Basic and acidic residues" evidence="9">
    <location>
        <begin position="153"/>
        <end position="162"/>
    </location>
</feature>
<evidence type="ECO:0000256" key="9">
    <source>
        <dbReference type="SAM" id="MobiDB-lite"/>
    </source>
</evidence>
<keyword evidence="12" id="KW-1185">Reference proteome</keyword>
<proteinExistence type="predicted"/>
<evidence type="ECO:0000313" key="12">
    <source>
        <dbReference type="Proteomes" id="UP001201980"/>
    </source>
</evidence>
<keyword evidence="5" id="KW-0418">Kinase</keyword>
<keyword evidence="4" id="KW-0547">Nucleotide-binding</keyword>